<accession>A0ABP9W2C3</accession>
<keyword evidence="2" id="KW-1185">Reference proteome</keyword>
<dbReference type="EMBL" id="BAABRP010000001">
    <property type="protein sequence ID" value="GAA5511513.1"/>
    <property type="molecule type" value="Genomic_DNA"/>
</dbReference>
<dbReference type="Proteomes" id="UP001401887">
    <property type="component" value="Unassembled WGS sequence"/>
</dbReference>
<proteinExistence type="predicted"/>
<evidence type="ECO:0000313" key="1">
    <source>
        <dbReference type="EMBL" id="GAA5511513.1"/>
    </source>
</evidence>
<sequence length="140" mass="15217">MKRRSPLLLLLPVLALLALAVWGAREARWRGPLYCIGQTGQVWGLAPVPAGLTPGCPQSRSYRQEVRGGFARVEQYSLPGWHPRALLPAFQAAGFVPEGGAEDDGDEFAVFLGRAGERVQYVADLQPDGHTLITLSGRPR</sequence>
<reference evidence="1 2" key="1">
    <citation type="submission" date="2024-02" db="EMBL/GenBank/DDBJ databases">
        <title>Deinococcus carri NBRC 110142.</title>
        <authorList>
            <person name="Ichikawa N."/>
            <person name="Katano-Makiyama Y."/>
            <person name="Hidaka K."/>
        </authorList>
    </citation>
    <scope>NUCLEOTIDE SEQUENCE [LARGE SCALE GENOMIC DNA]</scope>
    <source>
        <strain evidence="1 2">NBRC 110142</strain>
    </source>
</reference>
<comment type="caution">
    <text evidence="1">The sequence shown here is derived from an EMBL/GenBank/DDBJ whole genome shotgun (WGS) entry which is preliminary data.</text>
</comment>
<gene>
    <name evidence="1" type="ORF">Dcar01_00224</name>
</gene>
<protein>
    <submittedName>
        <fullName evidence="1">Uncharacterized protein</fullName>
    </submittedName>
</protein>
<name>A0ABP9W2C3_9DEIO</name>
<dbReference type="RefSeq" id="WP_345459604.1">
    <property type="nucleotide sequence ID" value="NZ_BAABRP010000001.1"/>
</dbReference>
<evidence type="ECO:0000313" key="2">
    <source>
        <dbReference type="Proteomes" id="UP001401887"/>
    </source>
</evidence>
<organism evidence="1 2">
    <name type="scientific">Deinococcus carri</name>
    <dbReference type="NCBI Taxonomy" id="1211323"/>
    <lineage>
        <taxon>Bacteria</taxon>
        <taxon>Thermotogati</taxon>
        <taxon>Deinococcota</taxon>
        <taxon>Deinococci</taxon>
        <taxon>Deinococcales</taxon>
        <taxon>Deinococcaceae</taxon>
        <taxon>Deinococcus</taxon>
    </lineage>
</organism>